<proteinExistence type="predicted"/>
<evidence type="ECO:0000313" key="2">
    <source>
        <dbReference type="Proteomes" id="UP001156560"/>
    </source>
</evidence>
<reference evidence="1" key="1">
    <citation type="submission" date="2022-12" db="EMBL/GenBank/DDBJ databases">
        <title>Vibrio parahaemolyticus become highly virulent by producing novel Tc toxins.</title>
        <authorList>
            <person name="Yang F."/>
            <person name="You Y."/>
            <person name="Lai Q."/>
            <person name="Xu L."/>
            <person name="Li F."/>
        </authorList>
    </citation>
    <scope>NUCLEOTIDE SEQUENCE</scope>
    <source>
        <strain evidence="1">Vp-HL-202005</strain>
        <plasmid evidence="1">pHLC</plasmid>
    </source>
</reference>
<gene>
    <name evidence="1" type="ORF">O1Q84_27420</name>
</gene>
<keyword evidence="1" id="KW-0614">Plasmid</keyword>
<dbReference type="Proteomes" id="UP001156560">
    <property type="component" value="Plasmid pHLC"/>
</dbReference>
<protein>
    <submittedName>
        <fullName evidence="1">Uncharacterized protein</fullName>
    </submittedName>
</protein>
<evidence type="ECO:0000313" key="1">
    <source>
        <dbReference type="EMBL" id="WAT93908.1"/>
    </source>
</evidence>
<dbReference type="RefSeq" id="WP_264402420.1">
    <property type="nucleotide sequence ID" value="NZ_CP097871.1"/>
</dbReference>
<name>A0AA47JN88_VIBPH</name>
<sequence length="44" mass="4924">MTGSVANSKTPDERSKMLFYLQKEGHTLPVVIAVLRSLQNCGRF</sequence>
<organism evidence="1 2">
    <name type="scientific">Vibrio parahaemolyticus</name>
    <dbReference type="NCBI Taxonomy" id="670"/>
    <lineage>
        <taxon>Bacteria</taxon>
        <taxon>Pseudomonadati</taxon>
        <taxon>Pseudomonadota</taxon>
        <taxon>Gammaproteobacteria</taxon>
        <taxon>Vibrionales</taxon>
        <taxon>Vibrionaceae</taxon>
        <taxon>Vibrio</taxon>
    </lineage>
</organism>
<accession>A0AA47JN88</accession>
<geneLocation type="plasmid" evidence="1 2">
    <name>pHLC</name>
</geneLocation>
<dbReference type="AlphaFoldDB" id="A0AA47JN88"/>
<dbReference type="EMBL" id="CP114198">
    <property type="protein sequence ID" value="WAT93908.1"/>
    <property type="molecule type" value="Genomic_DNA"/>
</dbReference>